<evidence type="ECO:0000313" key="2">
    <source>
        <dbReference type="EMBL" id="ETN39941.1"/>
    </source>
</evidence>
<feature type="compositionally biased region" description="Low complexity" evidence="1">
    <location>
        <begin position="128"/>
        <end position="138"/>
    </location>
</feature>
<evidence type="ECO:0000256" key="1">
    <source>
        <dbReference type="SAM" id="MobiDB-lite"/>
    </source>
</evidence>
<dbReference type="Proteomes" id="UP000030752">
    <property type="component" value="Unassembled WGS sequence"/>
</dbReference>
<dbReference type="RefSeq" id="XP_008718726.1">
    <property type="nucleotide sequence ID" value="XM_008720504.1"/>
</dbReference>
<dbReference type="VEuPathDB" id="FungiDB:HMPREF1541_06168"/>
<dbReference type="eggNOG" id="ENOG502RYDN">
    <property type="taxonomic scope" value="Eukaryota"/>
</dbReference>
<dbReference type="InterPro" id="IPR027417">
    <property type="entry name" value="P-loop_NTPase"/>
</dbReference>
<evidence type="ECO:0008006" key="4">
    <source>
        <dbReference type="Google" id="ProtNLM"/>
    </source>
</evidence>
<dbReference type="Pfam" id="PF17784">
    <property type="entry name" value="Sulfotransfer_4"/>
    <property type="match status" value="1"/>
</dbReference>
<dbReference type="PANTHER" id="PTHR36978:SF4">
    <property type="entry name" value="P-LOOP CONTAINING NUCLEOSIDE TRIPHOSPHATE HYDROLASE PROTEIN"/>
    <property type="match status" value="1"/>
</dbReference>
<dbReference type="HOGENOM" id="CLU_061199_0_1_1"/>
<dbReference type="InParanoid" id="W2RTX2"/>
<dbReference type="InterPro" id="IPR040632">
    <property type="entry name" value="Sulfotransfer_4"/>
</dbReference>
<proteinExistence type="predicted"/>
<dbReference type="GeneID" id="19973507"/>
<dbReference type="PANTHER" id="PTHR36978">
    <property type="entry name" value="P-LOOP CONTAINING NUCLEOTIDE TRIPHOSPHATE HYDROLASE"/>
    <property type="match status" value="1"/>
</dbReference>
<keyword evidence="3" id="KW-1185">Reference proteome</keyword>
<dbReference type="AlphaFoldDB" id="W2RTX2"/>
<name>W2RTX2_CYPE1</name>
<reference evidence="2 3" key="1">
    <citation type="submission" date="2013-03" db="EMBL/GenBank/DDBJ databases">
        <title>The Genome Sequence of Phialophora europaea CBS 101466.</title>
        <authorList>
            <consortium name="The Broad Institute Genomics Platform"/>
            <person name="Cuomo C."/>
            <person name="de Hoog S."/>
            <person name="Gorbushina A."/>
            <person name="Walker B."/>
            <person name="Young S.K."/>
            <person name="Zeng Q."/>
            <person name="Gargeya S."/>
            <person name="Fitzgerald M."/>
            <person name="Haas B."/>
            <person name="Abouelleil A."/>
            <person name="Allen A.W."/>
            <person name="Alvarado L."/>
            <person name="Arachchi H.M."/>
            <person name="Berlin A.M."/>
            <person name="Chapman S.B."/>
            <person name="Gainer-Dewar J."/>
            <person name="Goldberg J."/>
            <person name="Griggs A."/>
            <person name="Gujja S."/>
            <person name="Hansen M."/>
            <person name="Howarth C."/>
            <person name="Imamovic A."/>
            <person name="Ireland A."/>
            <person name="Larimer J."/>
            <person name="McCowan C."/>
            <person name="Murphy C."/>
            <person name="Pearson M."/>
            <person name="Poon T.W."/>
            <person name="Priest M."/>
            <person name="Roberts A."/>
            <person name="Saif S."/>
            <person name="Shea T."/>
            <person name="Sisk P."/>
            <person name="Sykes S."/>
            <person name="Wortman J."/>
            <person name="Nusbaum C."/>
            <person name="Birren B."/>
        </authorList>
    </citation>
    <scope>NUCLEOTIDE SEQUENCE [LARGE SCALE GENOMIC DNA]</scope>
    <source>
        <strain evidence="2 3">CBS 101466</strain>
    </source>
</reference>
<dbReference type="STRING" id="1220924.W2RTX2"/>
<gene>
    <name evidence="2" type="ORF">HMPREF1541_06168</name>
</gene>
<evidence type="ECO:0000313" key="3">
    <source>
        <dbReference type="Proteomes" id="UP000030752"/>
    </source>
</evidence>
<dbReference type="SUPFAM" id="SSF52540">
    <property type="entry name" value="P-loop containing nucleoside triphosphate hydrolases"/>
    <property type="match status" value="1"/>
</dbReference>
<dbReference type="EMBL" id="KB822721">
    <property type="protein sequence ID" value="ETN39941.1"/>
    <property type="molecule type" value="Genomic_DNA"/>
</dbReference>
<organism evidence="2 3">
    <name type="scientific">Cyphellophora europaea (strain CBS 101466)</name>
    <name type="common">Phialophora europaea</name>
    <dbReference type="NCBI Taxonomy" id="1220924"/>
    <lineage>
        <taxon>Eukaryota</taxon>
        <taxon>Fungi</taxon>
        <taxon>Dikarya</taxon>
        <taxon>Ascomycota</taxon>
        <taxon>Pezizomycotina</taxon>
        <taxon>Eurotiomycetes</taxon>
        <taxon>Chaetothyriomycetidae</taxon>
        <taxon>Chaetothyriales</taxon>
        <taxon>Cyphellophoraceae</taxon>
        <taxon>Cyphellophora</taxon>
    </lineage>
</organism>
<sequence>MSALHKLLWGSPASPSSGVSTNSTTINITTNDAAATGPLKTIPIPNPPPAGHGPIKVLYGGLMRMGSLSMAHALATLGLRTHHLLEDGWDVWEPLQRAADATFPFLFPSFPPLGAAERGDYSNSSSKQQQQQQQQQQQTPPAFGRADWDEILGEYDAVTDLAGFFLPQLVAAYPDARVVVVQRDFERWWASMEREVVVPNLRMSVAGRVFIKLVFEGLAGVQAAGAMKRILVGWFRAETLEEMRENARARYEEHYRWVRENVPRERVLEYRLGEGREPLCAFLQRDVPEVEFPRMNDAEEHKARVMARFGWLVPRALRRTAKGMLGIAAAGAVLVLAHSLSGAEMEWRLPIVR</sequence>
<dbReference type="OrthoDB" id="408152at2759"/>
<dbReference type="Gene3D" id="3.40.50.300">
    <property type="entry name" value="P-loop containing nucleotide triphosphate hydrolases"/>
    <property type="match status" value="1"/>
</dbReference>
<accession>W2RTX2</accession>
<feature type="region of interest" description="Disordered" evidence="1">
    <location>
        <begin position="117"/>
        <end position="142"/>
    </location>
</feature>
<protein>
    <recommendedName>
        <fullName evidence="4">Sulfotransferase domain-containing protein</fullName>
    </recommendedName>
</protein>